<comment type="caution">
    <text evidence="9">The sequence shown here is derived from an EMBL/GenBank/DDBJ whole genome shotgun (WGS) entry which is preliminary data.</text>
</comment>
<dbReference type="EC" id="2.7.8.31" evidence="9"/>
<evidence type="ECO:0000313" key="9">
    <source>
        <dbReference type="EMBL" id="TET46077.1"/>
    </source>
</evidence>
<dbReference type="PANTHER" id="PTHR30576">
    <property type="entry name" value="COLANIC BIOSYNTHESIS UDP-GLUCOSE LIPID CARRIER TRANSFERASE"/>
    <property type="match status" value="1"/>
</dbReference>
<comment type="similarity">
    <text evidence="2">Belongs to the bacterial sugar transferase family.</text>
</comment>
<gene>
    <name evidence="9" type="ORF">E3J62_05320</name>
</gene>
<dbReference type="NCBIfam" id="TIGR03023">
    <property type="entry name" value="WcaJ_sugtrans"/>
    <property type="match status" value="1"/>
</dbReference>
<dbReference type="InterPro" id="IPR017475">
    <property type="entry name" value="EPS_sugar_tfrase"/>
</dbReference>
<feature type="transmembrane region" description="Helical" evidence="7">
    <location>
        <begin position="51"/>
        <end position="69"/>
    </location>
</feature>
<dbReference type="NCBIfam" id="TIGR03025">
    <property type="entry name" value="EPS_sugtrans"/>
    <property type="match status" value="1"/>
</dbReference>
<dbReference type="SUPFAM" id="SSF51735">
    <property type="entry name" value="NAD(P)-binding Rossmann-fold domains"/>
    <property type="match status" value="1"/>
</dbReference>
<dbReference type="InterPro" id="IPR003362">
    <property type="entry name" value="Bact_transf"/>
</dbReference>
<dbReference type="EMBL" id="SOJN01000067">
    <property type="protein sequence ID" value="TET46077.1"/>
    <property type="molecule type" value="Genomic_DNA"/>
</dbReference>
<feature type="transmembrane region" description="Helical" evidence="7">
    <location>
        <begin position="114"/>
        <end position="135"/>
    </location>
</feature>
<dbReference type="PANTHER" id="PTHR30576:SF0">
    <property type="entry name" value="UNDECAPRENYL-PHOSPHATE N-ACETYLGALACTOSAMINYL 1-PHOSPHATE TRANSFERASE-RELATED"/>
    <property type="match status" value="1"/>
</dbReference>
<evidence type="ECO:0000256" key="7">
    <source>
        <dbReference type="SAM" id="Phobius"/>
    </source>
</evidence>
<dbReference type="Gene3D" id="3.40.50.720">
    <property type="entry name" value="NAD(P)-binding Rossmann-like Domain"/>
    <property type="match status" value="1"/>
</dbReference>
<evidence type="ECO:0000256" key="3">
    <source>
        <dbReference type="ARBA" id="ARBA00022679"/>
    </source>
</evidence>
<dbReference type="InterPro" id="IPR017473">
    <property type="entry name" value="Undecaprenyl-P_gluc_Ptfrase"/>
</dbReference>
<protein>
    <submittedName>
        <fullName evidence="9">Undecaprenyl-phosphate glucose phosphotransferase</fullName>
        <ecNumber evidence="9">2.7.8.31</ecNumber>
    </submittedName>
</protein>
<evidence type="ECO:0000256" key="1">
    <source>
        <dbReference type="ARBA" id="ARBA00004141"/>
    </source>
</evidence>
<name>A0A523UU45_UNCT6</name>
<evidence type="ECO:0000256" key="5">
    <source>
        <dbReference type="ARBA" id="ARBA00022989"/>
    </source>
</evidence>
<evidence type="ECO:0000256" key="4">
    <source>
        <dbReference type="ARBA" id="ARBA00022692"/>
    </source>
</evidence>
<keyword evidence="6 7" id="KW-0472">Membrane</keyword>
<proteinExistence type="inferred from homology"/>
<sequence length="466" mass="53823">EMAVRRKAQFLFFILALLIDGSSVLLAFALAFWLRFYSGLVPVRYGIPPFLTYFYGSLFVVAIWMFVFYMHKLYDSESGYSFVDEVWEIFKSSFVGSFVVLAPTFFLVDFEYSRLTFIMACPLSFGCIIIGRTLLRVLTRRAKARGFGVKRVAIVGGGEMGKSIRERIEKHPTIGYRLVGQIIEENERIEGVELLGTIDNIRQVVEEFQLDTLIMTFPLRRHHRVLKVLEGTEDLKVEFRFVPDIYELMTSAISHYELDGIPLIGLKEFPLEGWNRVIKRLEDIVGSLVLLAIFSPVMIISAIVIKLTSRGPVFFRQERIGEDGRTFNIMKFRSMRINAEQETGPVFARENDTRRTRIGSILRKLSLDEIPQLFNVLKGEMSLVGPRPERPHFVDQFKREIPRYLERHKVKSGITGWAQVNGLRGNTSIPDRIKHDLYYIENWSLGFDLKIMMRTVIEVVKSKVAY</sequence>
<dbReference type="Pfam" id="PF02397">
    <property type="entry name" value="Bac_transf"/>
    <property type="match status" value="1"/>
</dbReference>
<dbReference type="Proteomes" id="UP000315525">
    <property type="component" value="Unassembled WGS sequence"/>
</dbReference>
<evidence type="ECO:0000259" key="8">
    <source>
        <dbReference type="Pfam" id="PF02397"/>
    </source>
</evidence>
<organism evidence="9 10">
    <name type="scientific">candidate division TA06 bacterium</name>
    <dbReference type="NCBI Taxonomy" id="2250710"/>
    <lineage>
        <taxon>Bacteria</taxon>
        <taxon>Bacteria division TA06</taxon>
    </lineage>
</organism>
<accession>A0A523UU45</accession>
<dbReference type="GO" id="GO:0089702">
    <property type="term" value="F:undecaprenyl-phosphate glucose phosphotransferase activity"/>
    <property type="evidence" value="ECO:0007669"/>
    <property type="project" value="UniProtKB-EC"/>
</dbReference>
<reference evidence="9 10" key="1">
    <citation type="submission" date="2019-03" db="EMBL/GenBank/DDBJ databases">
        <title>Metabolic potential of uncultured bacteria and archaea associated with petroleum seepage in deep-sea sediments.</title>
        <authorList>
            <person name="Dong X."/>
            <person name="Hubert C."/>
        </authorList>
    </citation>
    <scope>NUCLEOTIDE SEQUENCE [LARGE SCALE GENOMIC DNA]</scope>
    <source>
        <strain evidence="9">E44_bin18</strain>
    </source>
</reference>
<dbReference type="Pfam" id="PF13727">
    <property type="entry name" value="CoA_binding_3"/>
    <property type="match status" value="1"/>
</dbReference>
<evidence type="ECO:0000256" key="2">
    <source>
        <dbReference type="ARBA" id="ARBA00006464"/>
    </source>
</evidence>
<keyword evidence="3 9" id="KW-0808">Transferase</keyword>
<feature type="non-terminal residue" evidence="9">
    <location>
        <position position="1"/>
    </location>
</feature>
<comment type="subcellular location">
    <subcellularLocation>
        <location evidence="1">Membrane</location>
        <topology evidence="1">Multi-pass membrane protein</topology>
    </subcellularLocation>
</comment>
<dbReference type="AlphaFoldDB" id="A0A523UU45"/>
<evidence type="ECO:0000313" key="10">
    <source>
        <dbReference type="Proteomes" id="UP000315525"/>
    </source>
</evidence>
<feature type="transmembrane region" description="Helical" evidence="7">
    <location>
        <begin position="284"/>
        <end position="305"/>
    </location>
</feature>
<feature type="domain" description="Bacterial sugar transferase" evidence="8">
    <location>
        <begin position="279"/>
        <end position="460"/>
    </location>
</feature>
<feature type="transmembrane region" description="Helical" evidence="7">
    <location>
        <begin position="89"/>
        <end position="108"/>
    </location>
</feature>
<keyword evidence="5 7" id="KW-1133">Transmembrane helix</keyword>
<keyword evidence="4 7" id="KW-0812">Transmembrane</keyword>
<dbReference type="InterPro" id="IPR036291">
    <property type="entry name" value="NAD(P)-bd_dom_sf"/>
</dbReference>
<dbReference type="GO" id="GO:0016020">
    <property type="term" value="C:membrane"/>
    <property type="evidence" value="ECO:0007669"/>
    <property type="project" value="UniProtKB-SubCell"/>
</dbReference>
<evidence type="ECO:0000256" key="6">
    <source>
        <dbReference type="ARBA" id="ARBA00023136"/>
    </source>
</evidence>